<keyword evidence="13" id="KW-0395">Inflammatory response</keyword>
<evidence type="ECO:0000256" key="19">
    <source>
        <dbReference type="ARBA" id="ARBA00076463"/>
    </source>
</evidence>
<comment type="caution">
    <text evidence="25">The sequence shown here is derived from an EMBL/GenBank/DDBJ whole genome shotgun (WGS) entry which is preliminary data.</text>
</comment>
<keyword evidence="4 22" id="KW-0732">Signal</keyword>
<keyword evidence="5" id="KW-0677">Repeat</keyword>
<evidence type="ECO:0000256" key="20">
    <source>
        <dbReference type="ARBA" id="ARBA00083615"/>
    </source>
</evidence>
<dbReference type="PROSITE" id="PS50835">
    <property type="entry name" value="IG_LIKE"/>
    <property type="match status" value="1"/>
</dbReference>
<keyword evidence="8" id="KW-0520">NAD</keyword>
<dbReference type="FunFam" id="2.60.40.10:FF:001543">
    <property type="entry name" value="Interleukin 18 receptor 1"/>
    <property type="match status" value="1"/>
</dbReference>
<dbReference type="InterPro" id="IPR000157">
    <property type="entry name" value="TIR_dom"/>
</dbReference>
<sequence>MYRGELSLTLWALIFINTSETCILRTHITAVEGEPFYLKYCLSSPVHKNETTTIRWYRSNRSQERVELKQGSSPRITLWDYVLEFWPVELDDRGSYFFQMGNYTQQWILNITRRNKHSCFTEKQVTSKIVEVKKVLQITCENSYYQKLINSTSLYKNCKKLPENDKNPSIRKNAEFEDQGFYSCVFSLHRSGKLFTITKTFNITIVEDHSNIVPVLLGPKLNHVEVELGKDVQLNCCALLNKNDVVYWIFEKENGPDPNVHEEEEKKAVTSEGKLHSSRILRIENINENNLNFLYNCTVAGEGGTDTKSFILVKKADMADIPGHIFTRGMIIAILILVAVVCFVIVGVIYRVDLVLFYRHLMGKDETLTDGKTYDAFVSYLKECRPENGEEYTFAVETLPRVLEKHFGYQLCIFERDVMPGGAVVDEIHSLIQKSRRLIIVLSKSYMSSEVRYELESGLHEALVERKIKIILIEFTPVGDFTFLPQSLTLLKSHRVLKWKADKSLSYNSRFWKNLLYLMPAKTVKPGGDESEMLPVLPEP</sequence>
<evidence type="ECO:0000256" key="1">
    <source>
        <dbReference type="ARBA" id="ARBA00004479"/>
    </source>
</evidence>
<dbReference type="SUPFAM" id="SSF48726">
    <property type="entry name" value="Immunoglobulin"/>
    <property type="match status" value="2"/>
</dbReference>
<proteinExistence type="inferred from homology"/>
<keyword evidence="9 21" id="KW-0472">Membrane</keyword>
<keyword evidence="14" id="KW-0393">Immunoglobulin domain</keyword>
<gene>
    <name evidence="25" type="ORF">WCI35_017311</name>
</gene>
<feature type="signal peptide" evidence="22">
    <location>
        <begin position="1"/>
        <end position="21"/>
    </location>
</feature>
<dbReference type="PANTHER" id="PTHR11890">
    <property type="entry name" value="INTERLEUKIN-1 RECEPTOR FAMILY MEMBER"/>
    <property type="match status" value="1"/>
</dbReference>
<keyword evidence="11 25" id="KW-0675">Receptor</keyword>
<comment type="subcellular location">
    <subcellularLocation>
        <location evidence="1">Membrane</location>
        <topology evidence="1">Single-pass type I membrane protein</topology>
    </subcellularLocation>
</comment>
<dbReference type="Pfam" id="PF01582">
    <property type="entry name" value="TIR"/>
    <property type="match status" value="1"/>
</dbReference>
<keyword evidence="26" id="KW-1185">Reference proteome</keyword>
<dbReference type="FunFam" id="2.60.40.10:FF:001441">
    <property type="entry name" value="Interleukin-18 receptor 1"/>
    <property type="match status" value="1"/>
</dbReference>
<keyword evidence="10" id="KW-1015">Disulfide bond</keyword>
<dbReference type="SMART" id="SM00409">
    <property type="entry name" value="IG"/>
    <property type="match status" value="3"/>
</dbReference>
<evidence type="ECO:0000259" key="23">
    <source>
        <dbReference type="PROSITE" id="PS50104"/>
    </source>
</evidence>
<evidence type="ECO:0000313" key="25">
    <source>
        <dbReference type="EMBL" id="KAL2774342.1"/>
    </source>
</evidence>
<dbReference type="Pfam" id="PF18452">
    <property type="entry name" value="Ig_6"/>
    <property type="match status" value="1"/>
</dbReference>
<evidence type="ECO:0000256" key="22">
    <source>
        <dbReference type="SAM" id="SignalP"/>
    </source>
</evidence>
<dbReference type="InterPro" id="IPR013783">
    <property type="entry name" value="Ig-like_fold"/>
</dbReference>
<evidence type="ECO:0000256" key="11">
    <source>
        <dbReference type="ARBA" id="ARBA00023170"/>
    </source>
</evidence>
<dbReference type="InterPro" id="IPR036179">
    <property type="entry name" value="Ig-like_dom_sf"/>
</dbReference>
<evidence type="ECO:0000256" key="7">
    <source>
        <dbReference type="ARBA" id="ARBA00022989"/>
    </source>
</evidence>
<dbReference type="GO" id="GO:0016787">
    <property type="term" value="F:hydrolase activity"/>
    <property type="evidence" value="ECO:0007669"/>
    <property type="project" value="UniProtKB-KW"/>
</dbReference>
<comment type="function">
    <text evidence="15">Within the IL18 receptor complex, responsible for the binding of the pro-inflammatory cytokine IL18, but not IL1A nor IL1B. Involved in IL18-mediated IFNG synthesis from T-helper 1 (Th1) cells. Contributes to IL18-induced cytokine production, either independently of SLC12A3, or as a complex with SLC12A3.</text>
</comment>
<evidence type="ECO:0000256" key="6">
    <source>
        <dbReference type="ARBA" id="ARBA00022801"/>
    </source>
</evidence>
<dbReference type="InterPro" id="IPR007110">
    <property type="entry name" value="Ig-like_dom"/>
</dbReference>
<dbReference type="GO" id="GO:0016020">
    <property type="term" value="C:membrane"/>
    <property type="evidence" value="ECO:0007669"/>
    <property type="project" value="UniProtKB-SubCell"/>
</dbReference>
<dbReference type="GO" id="GO:0042008">
    <property type="term" value="F:interleukin-18 receptor activity"/>
    <property type="evidence" value="ECO:0007669"/>
    <property type="project" value="UniProtKB-ARBA"/>
</dbReference>
<accession>A0ABD2E5X0</accession>
<evidence type="ECO:0000256" key="21">
    <source>
        <dbReference type="SAM" id="Phobius"/>
    </source>
</evidence>
<keyword evidence="3 21" id="KW-0812">Transmembrane</keyword>
<dbReference type="InterPro" id="IPR041416">
    <property type="entry name" value="IL-1RAcP-like_ig"/>
</dbReference>
<evidence type="ECO:0000256" key="2">
    <source>
        <dbReference type="ARBA" id="ARBA00009752"/>
    </source>
</evidence>
<evidence type="ECO:0000256" key="8">
    <source>
        <dbReference type="ARBA" id="ARBA00023027"/>
    </source>
</evidence>
<dbReference type="Gene3D" id="2.60.40.10">
    <property type="entry name" value="Immunoglobulins"/>
    <property type="match status" value="3"/>
</dbReference>
<feature type="domain" description="TIR" evidence="23">
    <location>
        <begin position="372"/>
        <end position="519"/>
    </location>
</feature>
<dbReference type="Proteomes" id="UP001610411">
    <property type="component" value="Unassembled WGS sequence"/>
</dbReference>
<evidence type="ECO:0000256" key="3">
    <source>
        <dbReference type="ARBA" id="ARBA00022692"/>
    </source>
</evidence>
<dbReference type="InterPro" id="IPR035897">
    <property type="entry name" value="Toll_tir_struct_dom_sf"/>
</dbReference>
<dbReference type="InterPro" id="IPR003599">
    <property type="entry name" value="Ig_sub"/>
</dbReference>
<evidence type="ECO:0000256" key="14">
    <source>
        <dbReference type="ARBA" id="ARBA00023319"/>
    </source>
</evidence>
<evidence type="ECO:0000259" key="24">
    <source>
        <dbReference type="PROSITE" id="PS50835"/>
    </source>
</evidence>
<evidence type="ECO:0000256" key="9">
    <source>
        <dbReference type="ARBA" id="ARBA00023136"/>
    </source>
</evidence>
<comment type="subunit">
    <text evidence="16">Forms a ternary complex with IL18 and IL18RAP. Within this complex, IL18R1 is involved in ligand-binding and IL18RAP in signaling leading to NF-kappa-B and JNK activation. Interacts with SLC12A3 in peritoneal macrophages; this interaction is increased by IL18 treatment.</text>
</comment>
<evidence type="ECO:0000256" key="13">
    <source>
        <dbReference type="ARBA" id="ARBA00023198"/>
    </source>
</evidence>
<keyword evidence="6" id="KW-0378">Hydrolase</keyword>
<evidence type="ECO:0000256" key="15">
    <source>
        <dbReference type="ARBA" id="ARBA00058411"/>
    </source>
</evidence>
<feature type="domain" description="Ig-like" evidence="24">
    <location>
        <begin position="219"/>
        <end position="311"/>
    </location>
</feature>
<dbReference type="SMART" id="SM00255">
    <property type="entry name" value="TIR"/>
    <property type="match status" value="1"/>
</dbReference>
<dbReference type="GO" id="GO:0032729">
    <property type="term" value="P:positive regulation of type II interferon production"/>
    <property type="evidence" value="ECO:0007669"/>
    <property type="project" value="UniProtKB-ARBA"/>
</dbReference>
<feature type="chain" id="PRO_5044805211" description="Interleukin-18 receptor 1" evidence="22">
    <location>
        <begin position="22"/>
        <end position="540"/>
    </location>
</feature>
<dbReference type="PANTHER" id="PTHR11890:SF6">
    <property type="entry name" value="INTERLEUKIN-18 RECEPTOR 1"/>
    <property type="match status" value="1"/>
</dbReference>
<dbReference type="EMBL" id="JBFSEQ010000006">
    <property type="protein sequence ID" value="KAL2774342.1"/>
    <property type="molecule type" value="Genomic_DNA"/>
</dbReference>
<comment type="similarity">
    <text evidence="2">Belongs to the interleukin-1 receptor family.</text>
</comment>
<evidence type="ECO:0000313" key="26">
    <source>
        <dbReference type="Proteomes" id="UP001610411"/>
    </source>
</evidence>
<dbReference type="AlphaFoldDB" id="A0ABD2E5X0"/>
<keyword evidence="7 21" id="KW-1133">Transmembrane helix</keyword>
<evidence type="ECO:0000256" key="12">
    <source>
        <dbReference type="ARBA" id="ARBA00023180"/>
    </source>
</evidence>
<dbReference type="GO" id="GO:0006954">
    <property type="term" value="P:inflammatory response"/>
    <property type="evidence" value="ECO:0007669"/>
    <property type="project" value="UniProtKB-KW"/>
</dbReference>
<name>A0ABD2E5X0_DAUMA</name>
<evidence type="ECO:0000256" key="16">
    <source>
        <dbReference type="ARBA" id="ARBA00063819"/>
    </source>
</evidence>
<evidence type="ECO:0000256" key="10">
    <source>
        <dbReference type="ARBA" id="ARBA00023157"/>
    </source>
</evidence>
<protein>
    <recommendedName>
        <fullName evidence="17">Interleukin-18 receptor 1</fullName>
    </recommendedName>
    <alternativeName>
        <fullName evidence="18">CD218 antigen-like family member A</fullName>
    </alternativeName>
    <alternativeName>
        <fullName evidence="19">IL1 receptor-related protein</fullName>
    </alternativeName>
    <alternativeName>
        <fullName evidence="20">Interleukin-18 receptor alpha</fullName>
    </alternativeName>
</protein>
<dbReference type="Gene3D" id="3.40.50.10140">
    <property type="entry name" value="Toll/interleukin-1 receptor homology (TIR) domain"/>
    <property type="match status" value="1"/>
</dbReference>
<dbReference type="InterPro" id="IPR015621">
    <property type="entry name" value="IL-1_rcpt_fam"/>
</dbReference>
<dbReference type="GO" id="GO:0006955">
    <property type="term" value="P:immune response"/>
    <property type="evidence" value="ECO:0007669"/>
    <property type="project" value="UniProtKB-ARBA"/>
</dbReference>
<keyword evidence="12" id="KW-0325">Glycoprotein</keyword>
<evidence type="ECO:0000256" key="4">
    <source>
        <dbReference type="ARBA" id="ARBA00022729"/>
    </source>
</evidence>
<reference evidence="25 26" key="1">
    <citation type="journal article" date="2024" name="G3 (Bethesda)">
        <title>A hybrid genome assembly of the endangered aye-aye (Daubentonia madagascariensis).</title>
        <authorList>
            <person name="Versoza C.J."/>
            <person name="Pfeifer S.P."/>
        </authorList>
    </citation>
    <scope>NUCLEOTIDE SEQUENCE [LARGE SCALE GENOMIC DNA]</scope>
    <source>
        <strain evidence="25">6821</strain>
    </source>
</reference>
<dbReference type="PROSITE" id="PS50104">
    <property type="entry name" value="TIR"/>
    <property type="match status" value="1"/>
</dbReference>
<evidence type="ECO:0000256" key="17">
    <source>
        <dbReference type="ARBA" id="ARBA00067620"/>
    </source>
</evidence>
<evidence type="ECO:0000256" key="5">
    <source>
        <dbReference type="ARBA" id="ARBA00022737"/>
    </source>
</evidence>
<dbReference type="FunFam" id="3.40.50.10140:FF:000002">
    <property type="entry name" value="Interleukin 1 receptor accessory protein"/>
    <property type="match status" value="1"/>
</dbReference>
<dbReference type="FunFam" id="2.60.40.10:FF:001410">
    <property type="entry name" value="Interleukin 18 receptor 1"/>
    <property type="match status" value="1"/>
</dbReference>
<evidence type="ECO:0000256" key="18">
    <source>
        <dbReference type="ARBA" id="ARBA00075051"/>
    </source>
</evidence>
<feature type="transmembrane region" description="Helical" evidence="21">
    <location>
        <begin position="330"/>
        <end position="352"/>
    </location>
</feature>
<organism evidence="25 26">
    <name type="scientific">Daubentonia madagascariensis</name>
    <name type="common">Aye-aye</name>
    <name type="synonym">Sciurus madagascariensis</name>
    <dbReference type="NCBI Taxonomy" id="31869"/>
    <lineage>
        <taxon>Eukaryota</taxon>
        <taxon>Metazoa</taxon>
        <taxon>Chordata</taxon>
        <taxon>Craniata</taxon>
        <taxon>Vertebrata</taxon>
        <taxon>Euteleostomi</taxon>
        <taxon>Mammalia</taxon>
        <taxon>Eutheria</taxon>
        <taxon>Euarchontoglires</taxon>
        <taxon>Primates</taxon>
        <taxon>Strepsirrhini</taxon>
        <taxon>Chiromyiformes</taxon>
        <taxon>Daubentoniidae</taxon>
        <taxon>Daubentonia</taxon>
    </lineage>
</organism>
<dbReference type="SUPFAM" id="SSF52200">
    <property type="entry name" value="Toll/Interleukin receptor TIR domain"/>
    <property type="match status" value="1"/>
</dbReference>
<dbReference type="PRINTS" id="PR01537">
    <property type="entry name" value="INTRLKN1R1F"/>
</dbReference>